<evidence type="ECO:0000256" key="9">
    <source>
        <dbReference type="ARBA" id="ARBA00049563"/>
    </source>
</evidence>
<keyword evidence="4 10" id="KW-0808">Transferase</keyword>
<comment type="function">
    <text evidence="2 10 12">Catalyzes the transfer of a dimethylallyl group onto the adenine at position 37 in tRNAs that read codons beginning with uridine, leading to the formation of N6-(dimethylallyl)adenosine (i(6)A).</text>
</comment>
<dbReference type="GO" id="GO:0006400">
    <property type="term" value="P:tRNA modification"/>
    <property type="evidence" value="ECO:0007669"/>
    <property type="project" value="TreeGrafter"/>
</dbReference>
<dbReference type="GO" id="GO:0052381">
    <property type="term" value="F:tRNA dimethylallyltransferase activity"/>
    <property type="evidence" value="ECO:0007669"/>
    <property type="project" value="UniProtKB-UniRule"/>
</dbReference>
<comment type="similarity">
    <text evidence="3 10 13">Belongs to the IPP transferase family.</text>
</comment>
<dbReference type="PANTHER" id="PTHR11088">
    <property type="entry name" value="TRNA DIMETHYLALLYLTRANSFERASE"/>
    <property type="match status" value="1"/>
</dbReference>
<dbReference type="HAMAP" id="MF_00185">
    <property type="entry name" value="IPP_trans"/>
    <property type="match status" value="1"/>
</dbReference>
<evidence type="ECO:0000313" key="15">
    <source>
        <dbReference type="Proteomes" id="UP000010482"/>
    </source>
</evidence>
<comment type="subunit">
    <text evidence="10">Monomer.</text>
</comment>
<evidence type="ECO:0000256" key="10">
    <source>
        <dbReference type="HAMAP-Rule" id="MF_00185"/>
    </source>
</evidence>
<name>K9Z029_DACS8</name>
<evidence type="ECO:0000256" key="1">
    <source>
        <dbReference type="ARBA" id="ARBA00001946"/>
    </source>
</evidence>
<feature type="binding site" evidence="10">
    <location>
        <begin position="10"/>
        <end position="17"/>
    </location>
    <ligand>
        <name>ATP</name>
        <dbReference type="ChEBI" id="CHEBI:30616"/>
    </ligand>
</feature>
<feature type="binding site" evidence="10">
    <location>
        <begin position="12"/>
        <end position="17"/>
    </location>
    <ligand>
        <name>substrate</name>
    </ligand>
</feature>
<keyword evidence="15" id="KW-1185">Reference proteome</keyword>
<evidence type="ECO:0000256" key="3">
    <source>
        <dbReference type="ARBA" id="ARBA00005842"/>
    </source>
</evidence>
<evidence type="ECO:0000256" key="6">
    <source>
        <dbReference type="ARBA" id="ARBA00022741"/>
    </source>
</evidence>
<accession>K9Z029</accession>
<dbReference type="KEGG" id="dsl:Dacsa_3179"/>
<comment type="cofactor">
    <cofactor evidence="1 10">
        <name>Mg(2+)</name>
        <dbReference type="ChEBI" id="CHEBI:18420"/>
    </cofactor>
</comment>
<dbReference type="Gene3D" id="3.40.50.300">
    <property type="entry name" value="P-loop containing nucleotide triphosphate hydrolases"/>
    <property type="match status" value="1"/>
</dbReference>
<proteinExistence type="inferred from homology"/>
<dbReference type="EC" id="2.5.1.75" evidence="10"/>
<comment type="caution">
    <text evidence="10">Lacks conserved residue(s) required for the propagation of feature annotation.</text>
</comment>
<dbReference type="HOGENOM" id="CLU_032616_0_1_3"/>
<dbReference type="Proteomes" id="UP000010482">
    <property type="component" value="Chromosome"/>
</dbReference>
<evidence type="ECO:0000256" key="5">
    <source>
        <dbReference type="ARBA" id="ARBA00022694"/>
    </source>
</evidence>
<dbReference type="Pfam" id="PF01715">
    <property type="entry name" value="IPPT"/>
    <property type="match status" value="1"/>
</dbReference>
<dbReference type="Gene3D" id="1.10.20.140">
    <property type="match status" value="1"/>
</dbReference>
<reference evidence="14" key="1">
    <citation type="submission" date="2012-04" db="EMBL/GenBank/DDBJ databases">
        <title>Finished genome of Dactylococcopsis salina PCC 8305.</title>
        <authorList>
            <consortium name="US DOE Joint Genome Institute"/>
            <person name="Gugger M."/>
            <person name="Coursin T."/>
            <person name="Rippka R."/>
            <person name="Tandeau De Marsac N."/>
            <person name="Huntemann M."/>
            <person name="Wei C.-L."/>
            <person name="Han J."/>
            <person name="Detter J.C."/>
            <person name="Han C."/>
            <person name="Tapia R."/>
            <person name="Daligault H."/>
            <person name="Chen A."/>
            <person name="Krypides N."/>
            <person name="Mavromatis K."/>
            <person name="Markowitz V."/>
            <person name="Szeto E."/>
            <person name="Ivanova N."/>
            <person name="Ovchinnikova G."/>
            <person name="Pagani I."/>
            <person name="Pati A."/>
            <person name="Goodwin L."/>
            <person name="Peters L."/>
            <person name="Pitluck S."/>
            <person name="Woyke T."/>
            <person name="Kerfeld C."/>
        </authorList>
    </citation>
    <scope>NUCLEOTIDE SEQUENCE [LARGE SCALE GENOMIC DNA]</scope>
    <source>
        <strain evidence="14">PCC 8305</strain>
    </source>
</reference>
<organism evidence="14 15">
    <name type="scientific">Dactylococcopsis salina (strain PCC 8305)</name>
    <name type="common">Myxobactron salinum</name>
    <dbReference type="NCBI Taxonomy" id="13035"/>
    <lineage>
        <taxon>Bacteria</taxon>
        <taxon>Bacillati</taxon>
        <taxon>Cyanobacteriota</taxon>
        <taxon>Cyanophyceae</taxon>
        <taxon>Nodosilineales</taxon>
        <taxon>Cymatolegaceae</taxon>
        <taxon>Dactylococcopsis</taxon>
    </lineage>
</organism>
<evidence type="ECO:0000256" key="11">
    <source>
        <dbReference type="RuleBase" id="RU003783"/>
    </source>
</evidence>
<keyword evidence="6 10" id="KW-0547">Nucleotide-binding</keyword>
<dbReference type="eggNOG" id="COG0324">
    <property type="taxonomic scope" value="Bacteria"/>
</dbReference>
<feature type="site" description="Interaction with substrate tRNA" evidence="10">
    <location>
        <position position="122"/>
    </location>
</feature>
<dbReference type="GO" id="GO:0005524">
    <property type="term" value="F:ATP binding"/>
    <property type="evidence" value="ECO:0007669"/>
    <property type="project" value="UniProtKB-UniRule"/>
</dbReference>
<feature type="region of interest" description="Interaction with substrate tRNA" evidence="10">
    <location>
        <begin position="35"/>
        <end position="38"/>
    </location>
</feature>
<comment type="catalytic activity">
    <reaction evidence="9 10 11">
        <text>adenosine(37) in tRNA + dimethylallyl diphosphate = N(6)-dimethylallyladenosine(37) in tRNA + diphosphate</text>
        <dbReference type="Rhea" id="RHEA:26482"/>
        <dbReference type="Rhea" id="RHEA-COMP:10162"/>
        <dbReference type="Rhea" id="RHEA-COMP:10375"/>
        <dbReference type="ChEBI" id="CHEBI:33019"/>
        <dbReference type="ChEBI" id="CHEBI:57623"/>
        <dbReference type="ChEBI" id="CHEBI:74411"/>
        <dbReference type="ChEBI" id="CHEBI:74415"/>
        <dbReference type="EC" id="2.5.1.75"/>
    </reaction>
</comment>
<keyword evidence="8 10" id="KW-0460">Magnesium</keyword>
<gene>
    <name evidence="10" type="primary">miaA</name>
    <name evidence="14" type="ORF">Dacsa_3179</name>
</gene>
<dbReference type="InterPro" id="IPR018022">
    <property type="entry name" value="IPT"/>
</dbReference>
<dbReference type="STRING" id="13035.Dacsa_3179"/>
<dbReference type="InterPro" id="IPR039657">
    <property type="entry name" value="Dimethylallyltransferase"/>
</dbReference>
<dbReference type="NCBIfam" id="TIGR00174">
    <property type="entry name" value="miaA"/>
    <property type="match status" value="1"/>
</dbReference>
<dbReference type="EMBL" id="CP003944">
    <property type="protein sequence ID" value="AFZ51703.1"/>
    <property type="molecule type" value="Genomic_DNA"/>
</dbReference>
<evidence type="ECO:0000256" key="2">
    <source>
        <dbReference type="ARBA" id="ARBA00003213"/>
    </source>
</evidence>
<dbReference type="InterPro" id="IPR027417">
    <property type="entry name" value="P-loop_NTPase"/>
</dbReference>
<feature type="site" description="Interaction with substrate tRNA" evidence="10">
    <location>
        <position position="99"/>
    </location>
</feature>
<evidence type="ECO:0000256" key="7">
    <source>
        <dbReference type="ARBA" id="ARBA00022840"/>
    </source>
</evidence>
<protein>
    <recommendedName>
        <fullName evidence="10">tRNA dimethylallyltransferase</fullName>
        <ecNumber evidence="10">2.5.1.75</ecNumber>
    </recommendedName>
    <alternativeName>
        <fullName evidence="10">Dimethylallyl diphosphate:tRNA dimethylallyltransferase</fullName>
        <shortName evidence="10">DMAPP:tRNA dimethylallyltransferase</shortName>
        <shortName evidence="10">DMATase</shortName>
    </alternativeName>
    <alternativeName>
        <fullName evidence="10">Isopentenyl-diphosphate:tRNA isopentenyltransferase</fullName>
        <shortName evidence="10">IPP transferase</shortName>
        <shortName evidence="10">IPPT</shortName>
        <shortName evidence="10">IPTase</shortName>
    </alternativeName>
</protein>
<dbReference type="RefSeq" id="WP_015230680.1">
    <property type="nucleotide sequence ID" value="NC_019780.1"/>
</dbReference>
<dbReference type="PANTHER" id="PTHR11088:SF60">
    <property type="entry name" value="TRNA DIMETHYLALLYLTRANSFERASE"/>
    <property type="match status" value="1"/>
</dbReference>
<evidence type="ECO:0000256" key="13">
    <source>
        <dbReference type="RuleBase" id="RU003785"/>
    </source>
</evidence>
<evidence type="ECO:0000313" key="14">
    <source>
        <dbReference type="EMBL" id="AFZ51703.1"/>
    </source>
</evidence>
<dbReference type="OrthoDB" id="9776390at2"/>
<sequence length="302" mass="34254">MQPSLIVICGATATGKSRLAMTLAQHLNTVILSADSRQVYREFDIGTAKPTWEEQALIPHYLIDICDPTETLTVAEYQEKANHLISSLPHSPPLLVGGTGLYIKAITRGLKIPRVSPHPQLRSSLKRLGQLQLYALLQQVDPNSATKIHPNDQVRTLRALEVFYITGKPISEQQGENPPSYPILQVGLDCSPEVLTERIQYRTEQMLALGFVEEVKGLIKKYGWSLPLLDTLGYQEIKDYLAGETDLKTAKELMVIHTRQFAKRQRTWFKGQSEIKWFDSEQSDLWEAVSKMINIEIERFQK</sequence>
<keyword evidence="7 10" id="KW-0067">ATP-binding</keyword>
<dbReference type="AlphaFoldDB" id="K9Z029"/>
<dbReference type="SUPFAM" id="SSF52540">
    <property type="entry name" value="P-loop containing nucleoside triphosphate hydrolases"/>
    <property type="match status" value="2"/>
</dbReference>
<evidence type="ECO:0000256" key="12">
    <source>
        <dbReference type="RuleBase" id="RU003784"/>
    </source>
</evidence>
<evidence type="ECO:0000256" key="4">
    <source>
        <dbReference type="ARBA" id="ARBA00022679"/>
    </source>
</evidence>
<keyword evidence="5 10" id="KW-0819">tRNA processing</keyword>
<evidence type="ECO:0000256" key="8">
    <source>
        <dbReference type="ARBA" id="ARBA00022842"/>
    </source>
</evidence>
<dbReference type="PATRIC" id="fig|13035.3.peg.3598"/>